<dbReference type="AlphaFoldDB" id="A0A0E9X7T2"/>
<keyword evidence="1" id="KW-0472">Membrane</keyword>
<dbReference type="EMBL" id="GBXM01009800">
    <property type="protein sequence ID" value="JAH98777.1"/>
    <property type="molecule type" value="Transcribed_RNA"/>
</dbReference>
<accession>A0A0E9X7T2</accession>
<feature type="transmembrane region" description="Helical" evidence="1">
    <location>
        <begin position="43"/>
        <end position="65"/>
    </location>
</feature>
<evidence type="ECO:0000313" key="2">
    <source>
        <dbReference type="EMBL" id="JAH98777.1"/>
    </source>
</evidence>
<keyword evidence="1" id="KW-0812">Transmembrane</keyword>
<proteinExistence type="predicted"/>
<keyword evidence="1" id="KW-1133">Transmembrane helix</keyword>
<sequence>MCNFNVTVHKQAFDFHSCFGTIIQTLTFNGRTLIVHLFRLSNFHYFLLKKWLWFFYFILKAFYFLM</sequence>
<organism evidence="2">
    <name type="scientific">Anguilla anguilla</name>
    <name type="common">European freshwater eel</name>
    <name type="synonym">Muraena anguilla</name>
    <dbReference type="NCBI Taxonomy" id="7936"/>
    <lineage>
        <taxon>Eukaryota</taxon>
        <taxon>Metazoa</taxon>
        <taxon>Chordata</taxon>
        <taxon>Craniata</taxon>
        <taxon>Vertebrata</taxon>
        <taxon>Euteleostomi</taxon>
        <taxon>Actinopterygii</taxon>
        <taxon>Neopterygii</taxon>
        <taxon>Teleostei</taxon>
        <taxon>Anguilliformes</taxon>
        <taxon>Anguillidae</taxon>
        <taxon>Anguilla</taxon>
    </lineage>
</organism>
<evidence type="ECO:0000256" key="1">
    <source>
        <dbReference type="SAM" id="Phobius"/>
    </source>
</evidence>
<reference evidence="2" key="1">
    <citation type="submission" date="2014-11" db="EMBL/GenBank/DDBJ databases">
        <authorList>
            <person name="Amaro Gonzalez C."/>
        </authorList>
    </citation>
    <scope>NUCLEOTIDE SEQUENCE</scope>
</reference>
<protein>
    <submittedName>
        <fullName evidence="2">Uncharacterized protein</fullName>
    </submittedName>
</protein>
<name>A0A0E9X7T2_ANGAN</name>
<reference evidence="2" key="2">
    <citation type="journal article" date="2015" name="Fish Shellfish Immunol.">
        <title>Early steps in the European eel (Anguilla anguilla)-Vibrio vulnificus interaction in the gills: Role of the RtxA13 toxin.</title>
        <authorList>
            <person name="Callol A."/>
            <person name="Pajuelo D."/>
            <person name="Ebbesson L."/>
            <person name="Teles M."/>
            <person name="MacKenzie S."/>
            <person name="Amaro C."/>
        </authorList>
    </citation>
    <scope>NUCLEOTIDE SEQUENCE</scope>
</reference>